<dbReference type="HAMAP" id="MF_00061">
    <property type="entry name" value="IspE"/>
    <property type="match status" value="1"/>
</dbReference>
<feature type="domain" description="GHMP kinase N-terminal" evidence="10">
    <location>
        <begin position="66"/>
        <end position="142"/>
    </location>
</feature>
<dbReference type="Pfam" id="PF08544">
    <property type="entry name" value="GHMP_kinases_C"/>
    <property type="match status" value="1"/>
</dbReference>
<dbReference type="Gene3D" id="3.30.230.10">
    <property type="match status" value="1"/>
</dbReference>
<keyword evidence="5 9" id="KW-0547">Nucleotide-binding</keyword>
<dbReference type="GO" id="GO:0005524">
    <property type="term" value="F:ATP binding"/>
    <property type="evidence" value="ECO:0007669"/>
    <property type="project" value="UniProtKB-UniRule"/>
</dbReference>
<evidence type="ECO:0000256" key="8">
    <source>
        <dbReference type="ARBA" id="ARBA00032554"/>
    </source>
</evidence>
<dbReference type="NCBIfam" id="TIGR00154">
    <property type="entry name" value="ispE"/>
    <property type="match status" value="1"/>
</dbReference>
<feature type="active site" evidence="9">
    <location>
        <position position="10"/>
    </location>
</feature>
<evidence type="ECO:0000259" key="11">
    <source>
        <dbReference type="Pfam" id="PF08544"/>
    </source>
</evidence>
<dbReference type="EC" id="2.7.1.148" evidence="2 9"/>
<evidence type="ECO:0000256" key="5">
    <source>
        <dbReference type="ARBA" id="ARBA00022741"/>
    </source>
</evidence>
<dbReference type="Gene3D" id="3.30.70.890">
    <property type="entry name" value="GHMP kinase, C-terminal domain"/>
    <property type="match status" value="1"/>
</dbReference>
<keyword evidence="9" id="KW-0414">Isoprene biosynthesis</keyword>
<evidence type="ECO:0000313" key="13">
    <source>
        <dbReference type="Proteomes" id="UP000502179"/>
    </source>
</evidence>
<proteinExistence type="inferred from homology"/>
<name>A0A6G7PXN8_9BACT</name>
<dbReference type="RefSeq" id="WP_166032598.1">
    <property type="nucleotide sequence ID" value="NZ_CP048877.1"/>
</dbReference>
<dbReference type="KEGG" id="tav:G4V39_08890"/>
<dbReference type="SUPFAM" id="SSF55060">
    <property type="entry name" value="GHMP Kinase, C-terminal domain"/>
    <property type="match status" value="1"/>
</dbReference>
<feature type="binding site" evidence="9">
    <location>
        <begin position="94"/>
        <end position="104"/>
    </location>
    <ligand>
        <name>ATP</name>
        <dbReference type="ChEBI" id="CHEBI:30616"/>
    </ligand>
</feature>
<evidence type="ECO:0000259" key="10">
    <source>
        <dbReference type="Pfam" id="PF00288"/>
    </source>
</evidence>
<evidence type="ECO:0000256" key="1">
    <source>
        <dbReference type="ARBA" id="ARBA00009684"/>
    </source>
</evidence>
<dbReference type="PIRSF" id="PIRSF010376">
    <property type="entry name" value="IspE"/>
    <property type="match status" value="1"/>
</dbReference>
<dbReference type="InterPro" id="IPR006204">
    <property type="entry name" value="GHMP_kinase_N_dom"/>
</dbReference>
<dbReference type="InterPro" id="IPR004424">
    <property type="entry name" value="IspE"/>
</dbReference>
<keyword evidence="13" id="KW-1185">Reference proteome</keyword>
<accession>A0A6G7PXN8</accession>
<dbReference type="EMBL" id="CP048877">
    <property type="protein sequence ID" value="QIJ72380.1"/>
    <property type="molecule type" value="Genomic_DNA"/>
</dbReference>
<dbReference type="SUPFAM" id="SSF54211">
    <property type="entry name" value="Ribosomal protein S5 domain 2-like"/>
    <property type="match status" value="1"/>
</dbReference>
<dbReference type="Proteomes" id="UP000502179">
    <property type="component" value="Chromosome"/>
</dbReference>
<gene>
    <name evidence="9 12" type="primary">ispE</name>
    <name evidence="12" type="ORF">G4V39_08890</name>
</gene>
<comment type="pathway">
    <text evidence="9">Isoprenoid biosynthesis; isopentenyl diphosphate biosynthesis via DXP pathway; isopentenyl diphosphate from 1-deoxy-D-xylulose 5-phosphate: step 3/6.</text>
</comment>
<keyword evidence="4 9" id="KW-0808">Transferase</keyword>
<dbReference type="GO" id="GO:0016114">
    <property type="term" value="P:terpenoid biosynthetic process"/>
    <property type="evidence" value="ECO:0007669"/>
    <property type="project" value="UniProtKB-UniRule"/>
</dbReference>
<dbReference type="GO" id="GO:0050515">
    <property type="term" value="F:4-(cytidine 5'-diphospho)-2-C-methyl-D-erythritol kinase activity"/>
    <property type="evidence" value="ECO:0007669"/>
    <property type="project" value="UniProtKB-UniRule"/>
</dbReference>
<dbReference type="GO" id="GO:0019288">
    <property type="term" value="P:isopentenyl diphosphate biosynthetic process, methylerythritol 4-phosphate pathway"/>
    <property type="evidence" value="ECO:0007669"/>
    <property type="project" value="UniProtKB-UniRule"/>
</dbReference>
<evidence type="ECO:0000256" key="7">
    <source>
        <dbReference type="ARBA" id="ARBA00022840"/>
    </source>
</evidence>
<organism evidence="12 13">
    <name type="scientific">Thermosulfuriphilus ammonigenes</name>
    <dbReference type="NCBI Taxonomy" id="1936021"/>
    <lineage>
        <taxon>Bacteria</taxon>
        <taxon>Pseudomonadati</taxon>
        <taxon>Thermodesulfobacteriota</taxon>
        <taxon>Thermodesulfobacteria</taxon>
        <taxon>Thermodesulfobacteriales</taxon>
        <taxon>Thermodesulfobacteriaceae</taxon>
        <taxon>Thermosulfuriphilus</taxon>
    </lineage>
</organism>
<evidence type="ECO:0000256" key="3">
    <source>
        <dbReference type="ARBA" id="ARBA00017473"/>
    </source>
</evidence>
<protein>
    <recommendedName>
        <fullName evidence="3 9">4-diphosphocytidyl-2-C-methyl-D-erythritol kinase</fullName>
        <shortName evidence="9">CMK</shortName>
        <ecNumber evidence="2 9">2.7.1.148</ecNumber>
    </recommendedName>
    <alternativeName>
        <fullName evidence="8 9">4-(cytidine-5'-diphospho)-2-C-methyl-D-erythritol kinase</fullName>
    </alternativeName>
</protein>
<dbReference type="InterPro" id="IPR014721">
    <property type="entry name" value="Ribsml_uS5_D2-typ_fold_subgr"/>
</dbReference>
<dbReference type="PANTHER" id="PTHR43527">
    <property type="entry name" value="4-DIPHOSPHOCYTIDYL-2-C-METHYL-D-ERYTHRITOL KINASE, CHLOROPLASTIC"/>
    <property type="match status" value="1"/>
</dbReference>
<evidence type="ECO:0000256" key="2">
    <source>
        <dbReference type="ARBA" id="ARBA00012052"/>
    </source>
</evidence>
<comment type="function">
    <text evidence="9">Catalyzes the phosphorylation of the position 2 hydroxy group of 4-diphosphocytidyl-2C-methyl-D-erythritol.</text>
</comment>
<dbReference type="UniPathway" id="UPA00056">
    <property type="reaction ID" value="UER00094"/>
</dbReference>
<dbReference type="InterPro" id="IPR036554">
    <property type="entry name" value="GHMP_kinase_C_sf"/>
</dbReference>
<comment type="catalytic activity">
    <reaction evidence="9">
        <text>4-CDP-2-C-methyl-D-erythritol + ATP = 4-CDP-2-C-methyl-D-erythritol 2-phosphate + ADP + H(+)</text>
        <dbReference type="Rhea" id="RHEA:18437"/>
        <dbReference type="ChEBI" id="CHEBI:15378"/>
        <dbReference type="ChEBI" id="CHEBI:30616"/>
        <dbReference type="ChEBI" id="CHEBI:57823"/>
        <dbReference type="ChEBI" id="CHEBI:57919"/>
        <dbReference type="ChEBI" id="CHEBI:456216"/>
        <dbReference type="EC" id="2.7.1.148"/>
    </reaction>
</comment>
<sequence length="282" mass="30670">MKERLRAPAKINLFLQVLEPLPSGYHEIYTLFQKVTLFDELEIELVDIPGIKLQVTGGEVPEGETNLAFKAAKVLLDELGSDQGVRIHLRKVIPVAAGLGGGSSDAAAVLKGVNKLLGAPLSQEELAHLGRPLGADIPFFVWSYGAALGEGIGDILTPWPVHKAFYVLFTPPYEVSTATVYKKLRLTRRKEPFIYDPGQPPWLRGLVNDLEKVTLALHPDLEEVKAAFIAFGALATLMSGSGPTVFGVFDQYQRATQAARALASRFSGRVHVVRPCGMEDKG</sequence>
<evidence type="ECO:0000256" key="4">
    <source>
        <dbReference type="ARBA" id="ARBA00022679"/>
    </source>
</evidence>
<evidence type="ECO:0000256" key="9">
    <source>
        <dbReference type="HAMAP-Rule" id="MF_00061"/>
    </source>
</evidence>
<keyword evidence="6 9" id="KW-0418">Kinase</keyword>
<dbReference type="AlphaFoldDB" id="A0A6G7PXN8"/>
<evidence type="ECO:0000313" key="12">
    <source>
        <dbReference type="EMBL" id="QIJ72380.1"/>
    </source>
</evidence>
<dbReference type="InterPro" id="IPR020568">
    <property type="entry name" value="Ribosomal_Su5_D2-typ_SF"/>
</dbReference>
<keyword evidence="7 9" id="KW-0067">ATP-binding</keyword>
<evidence type="ECO:0000256" key="6">
    <source>
        <dbReference type="ARBA" id="ARBA00022777"/>
    </source>
</evidence>
<dbReference type="Pfam" id="PF00288">
    <property type="entry name" value="GHMP_kinases_N"/>
    <property type="match status" value="1"/>
</dbReference>
<reference evidence="12 13" key="1">
    <citation type="submission" date="2020-02" db="EMBL/GenBank/DDBJ databases">
        <title>Genome analysis of Thermosulfuriphilus ammonigenes ST65T, an anaerobic thermophilic chemolithoautotrophic bacterium isolated from a deep-sea hydrothermal vent.</title>
        <authorList>
            <person name="Slobodkina G."/>
            <person name="Allioux M."/>
            <person name="Merkel A."/>
            <person name="Alain K."/>
            <person name="Jebbar M."/>
            <person name="Slobodkin A."/>
        </authorList>
    </citation>
    <scope>NUCLEOTIDE SEQUENCE [LARGE SCALE GENOMIC DNA]</scope>
    <source>
        <strain evidence="12 13">ST65</strain>
    </source>
</reference>
<dbReference type="PANTHER" id="PTHR43527:SF2">
    <property type="entry name" value="4-DIPHOSPHOCYTIDYL-2-C-METHYL-D-ERYTHRITOL KINASE, CHLOROPLASTIC"/>
    <property type="match status" value="1"/>
</dbReference>
<dbReference type="InterPro" id="IPR013750">
    <property type="entry name" value="GHMP_kinase_C_dom"/>
</dbReference>
<feature type="active site" evidence="9">
    <location>
        <position position="136"/>
    </location>
</feature>
<comment type="similarity">
    <text evidence="1 9">Belongs to the GHMP kinase family. IspE subfamily.</text>
</comment>
<feature type="domain" description="GHMP kinase C-terminal" evidence="11">
    <location>
        <begin position="208"/>
        <end position="266"/>
    </location>
</feature>